<proteinExistence type="predicted"/>
<keyword evidence="4" id="KW-1185">Reference proteome</keyword>
<reference evidence="3" key="1">
    <citation type="submission" date="2023-03" db="EMBL/GenBank/DDBJ databases">
        <title>Complete genome of Cladonia borealis.</title>
        <authorList>
            <person name="Park H."/>
        </authorList>
    </citation>
    <scope>NUCLEOTIDE SEQUENCE</scope>
    <source>
        <strain evidence="3">ANT050790</strain>
    </source>
</reference>
<feature type="compositionally biased region" description="Polar residues" evidence="1">
    <location>
        <begin position="653"/>
        <end position="667"/>
    </location>
</feature>
<feature type="region of interest" description="Disordered" evidence="1">
    <location>
        <begin position="828"/>
        <end position="879"/>
    </location>
</feature>
<feature type="region of interest" description="Disordered" evidence="1">
    <location>
        <begin position="892"/>
        <end position="915"/>
    </location>
</feature>
<evidence type="ECO:0000313" key="3">
    <source>
        <dbReference type="EMBL" id="KAK0511653.1"/>
    </source>
</evidence>
<evidence type="ECO:0000259" key="2">
    <source>
        <dbReference type="Pfam" id="PF06985"/>
    </source>
</evidence>
<name>A0AA39QYS6_9LECA</name>
<dbReference type="EMBL" id="JAFEKC020000013">
    <property type="protein sequence ID" value="KAK0511653.1"/>
    <property type="molecule type" value="Genomic_DNA"/>
</dbReference>
<sequence length="939" mass="105341">YVQPCTETLMDHLPIPSNPRWLPISVSCDIDACYDGLPFSTYPERSGWDKDRLFCGDFSEHGEAETASFLQTWLYFGMLSNFFGSRFVLNDFTRLDGSRKLITTTNLLQYVKSLKSVQADWPEGSRQRWVKEVEECFRETKHMIEIFGQRPCTLPQEVLLSIMVLGSTLTYVHRWVAYASNAERFSIAESSPITSWGTSFLVVKRMFEAGWCPSEIARLHSNFDVIGMYYTSFFERPNADRNHAACSRSGCVEDRVDAATYKTKHVDCEGCFSEGPKISEMIRILESGAYPLISLNESEHGAKIETKVVSSSLGLPYTAISHVWSHGLGNHHYNELPTCQLRRFDLRLSDLNASTMSALDRTHLDIDSQEAPRLLWIDTLCIPLLQPYREMAMSRINQVYENAHAVLVLDRTLEMASVKMTRGELGIRVIGSRWMQRLWTLAEGCRARNLHFQLHDGTVSLDDLKPPLETSWSQIFHLHLNIKSFQALMVFRRLLNVVAWVEKFDLLWTAIAYRSTSLLEDEPFILGTVIGLSQEQCLQIYKAEGQSRMLLLLSCWQKLPSRILFASGPRLTATGYRWAVQSFLARSDLKYLDYTTDGRALPSGKLGHHTPEGLLVKYPGFLFSINESDLGGRFRFLDVKNGFSYTVEEDPSSKSPSDQPRPALSNSTNQLTGIILPHLPLITPDRGQYAALVIITCERDGIIHCSWQRRIWISSSPIASPEPERDPAHAHAAFSSTTLVEFTAGEPTQHQQPLQQLSAAVLVQVVKPEQAWCVACLHTPGVNGFSEKELHTKLEPWGVCSNALTVLVNVLVSSSGFWWPRLSGASWRPHSRERRSAEKPSSRHSGHSGAPSSASEHSSVLPHRFSQTGSRRHVEIPVTGAKDLGNAKVPIIIDEDPPVDSPSHLDQPTGIEPSLVDTDDAAKALFKGAAFDSADYTQA</sequence>
<dbReference type="PANTHER" id="PTHR39596:SF2">
    <property type="entry name" value="HET DOMAIN PROTEIN (AFU_ORTHOLOGUE AFUA_1G17550)-RELATED"/>
    <property type="match status" value="1"/>
</dbReference>
<dbReference type="Pfam" id="PF06985">
    <property type="entry name" value="HET"/>
    <property type="match status" value="1"/>
</dbReference>
<dbReference type="PANTHER" id="PTHR39596">
    <property type="match status" value="1"/>
</dbReference>
<feature type="region of interest" description="Disordered" evidence="1">
    <location>
        <begin position="647"/>
        <end position="667"/>
    </location>
</feature>
<gene>
    <name evidence="3" type="ORF">JMJ35_006226</name>
</gene>
<dbReference type="Proteomes" id="UP001166286">
    <property type="component" value="Unassembled WGS sequence"/>
</dbReference>
<feature type="non-terminal residue" evidence="3">
    <location>
        <position position="939"/>
    </location>
</feature>
<dbReference type="InterPro" id="IPR010730">
    <property type="entry name" value="HET"/>
</dbReference>
<feature type="compositionally biased region" description="Low complexity" evidence="1">
    <location>
        <begin position="847"/>
        <end position="859"/>
    </location>
</feature>
<protein>
    <recommendedName>
        <fullName evidence="2">Heterokaryon incompatibility domain-containing protein</fullName>
    </recommendedName>
</protein>
<evidence type="ECO:0000256" key="1">
    <source>
        <dbReference type="SAM" id="MobiDB-lite"/>
    </source>
</evidence>
<organism evidence="3 4">
    <name type="scientific">Cladonia borealis</name>
    <dbReference type="NCBI Taxonomy" id="184061"/>
    <lineage>
        <taxon>Eukaryota</taxon>
        <taxon>Fungi</taxon>
        <taxon>Dikarya</taxon>
        <taxon>Ascomycota</taxon>
        <taxon>Pezizomycotina</taxon>
        <taxon>Lecanoromycetes</taxon>
        <taxon>OSLEUM clade</taxon>
        <taxon>Lecanoromycetidae</taxon>
        <taxon>Lecanorales</taxon>
        <taxon>Lecanorineae</taxon>
        <taxon>Cladoniaceae</taxon>
        <taxon>Cladonia</taxon>
    </lineage>
</organism>
<accession>A0AA39QYS6</accession>
<feature type="domain" description="Heterokaryon incompatibility" evidence="2">
    <location>
        <begin position="317"/>
        <end position="409"/>
    </location>
</feature>
<evidence type="ECO:0000313" key="4">
    <source>
        <dbReference type="Proteomes" id="UP001166286"/>
    </source>
</evidence>
<dbReference type="AlphaFoldDB" id="A0AA39QYS6"/>
<comment type="caution">
    <text evidence="3">The sequence shown here is derived from an EMBL/GenBank/DDBJ whole genome shotgun (WGS) entry which is preliminary data.</text>
</comment>